<protein>
    <submittedName>
        <fullName evidence="1">Uncharacterized protein</fullName>
    </submittedName>
</protein>
<accession>L7KQ86</accession>
<dbReference type="RefSeq" id="WP_005179851.1">
    <property type="nucleotide sequence ID" value="NZ_BANR01000036.1"/>
</dbReference>
<keyword evidence="2" id="KW-1185">Reference proteome</keyword>
<reference evidence="1 2" key="1">
    <citation type="submission" date="2012-12" db="EMBL/GenBank/DDBJ databases">
        <title>Whole genome shotgun sequence of Gordonia aichiensis NBRC 108223.</title>
        <authorList>
            <person name="Isaki-Nakamura S."/>
            <person name="Hosoyama A."/>
            <person name="Tsuchikane K."/>
            <person name="Ando Y."/>
            <person name="Baba S."/>
            <person name="Ohji S."/>
            <person name="Hamada M."/>
            <person name="Tamura T."/>
            <person name="Yamazoe A."/>
            <person name="Yamazaki S."/>
            <person name="Fujita N."/>
        </authorList>
    </citation>
    <scope>NUCLEOTIDE SEQUENCE [LARGE SCALE GENOMIC DNA]</scope>
    <source>
        <strain evidence="1 2">NBRC 108223</strain>
    </source>
</reference>
<proteinExistence type="predicted"/>
<dbReference type="OrthoDB" id="3257739at2"/>
<dbReference type="EMBL" id="BANR01000036">
    <property type="protein sequence ID" value="GAC50990.1"/>
    <property type="molecule type" value="Genomic_DNA"/>
</dbReference>
<dbReference type="AlphaFoldDB" id="L7KQ86"/>
<evidence type="ECO:0000313" key="2">
    <source>
        <dbReference type="Proteomes" id="UP000010988"/>
    </source>
</evidence>
<gene>
    <name evidence="1" type="ORF">GOACH_36_00120</name>
</gene>
<dbReference type="STRING" id="1220583.GOACH_36_00120"/>
<evidence type="ECO:0000313" key="1">
    <source>
        <dbReference type="EMBL" id="GAC50990.1"/>
    </source>
</evidence>
<dbReference type="Proteomes" id="UP000010988">
    <property type="component" value="Unassembled WGS sequence"/>
</dbReference>
<organism evidence="1 2">
    <name type="scientific">Gordonia aichiensis NBRC 108223</name>
    <dbReference type="NCBI Taxonomy" id="1220583"/>
    <lineage>
        <taxon>Bacteria</taxon>
        <taxon>Bacillati</taxon>
        <taxon>Actinomycetota</taxon>
        <taxon>Actinomycetes</taxon>
        <taxon>Mycobacteriales</taxon>
        <taxon>Gordoniaceae</taxon>
        <taxon>Gordonia</taxon>
    </lineage>
</organism>
<name>L7KQ86_9ACTN</name>
<sequence length="304" mass="34120">MKWAMDADQGSRDPELVAAVLAELHALRSERGQIVPEILVNYPALYGLASQTNARDAWIWLRQVSASGATNKFLQAARLTALSEGRDVLSRLTDAGIELDRDQRTIREWSNKGMQALAQLLVDASYLSGARAMHFVDMHFIKIRETEDGEPMPALRIFWAGHQFLEGESVRVYASDPDLGPEQDDYSELGQQLMEVVPTWRQIVPPRGVFTIQTGIEICLPTPLPETLKLITLKFGKQSTQLVRIYNLPVISGKRVSASVFRQGVSFWFGEPPPARRSEFDWGRTQYIKYGDVDEGEELANGSQ</sequence>
<comment type="caution">
    <text evidence="1">The sequence shown here is derived from an EMBL/GenBank/DDBJ whole genome shotgun (WGS) entry which is preliminary data.</text>
</comment>